<protein>
    <submittedName>
        <fullName evidence="1">Uncharacterized protein</fullName>
    </submittedName>
</protein>
<accession>A0A8S9XLL2</accession>
<dbReference type="EMBL" id="WIXP02000006">
    <property type="protein sequence ID" value="KAF6209128.1"/>
    <property type="molecule type" value="Genomic_DNA"/>
</dbReference>
<reference evidence="1" key="1">
    <citation type="journal article" date="2021" name="Mol. Ecol. Resour.">
        <title>Apolygus lucorum genome provides insights into omnivorousness and mesophyll feeding.</title>
        <authorList>
            <person name="Liu Y."/>
            <person name="Liu H."/>
            <person name="Wang H."/>
            <person name="Huang T."/>
            <person name="Liu B."/>
            <person name="Yang B."/>
            <person name="Yin L."/>
            <person name="Li B."/>
            <person name="Zhang Y."/>
            <person name="Zhang S."/>
            <person name="Jiang F."/>
            <person name="Zhang X."/>
            <person name="Ren Y."/>
            <person name="Wang B."/>
            <person name="Wang S."/>
            <person name="Lu Y."/>
            <person name="Wu K."/>
            <person name="Fan W."/>
            <person name="Wang G."/>
        </authorList>
    </citation>
    <scope>NUCLEOTIDE SEQUENCE</scope>
    <source>
        <strain evidence="1">12Hb</strain>
    </source>
</reference>
<organism evidence="1 2">
    <name type="scientific">Apolygus lucorum</name>
    <name type="common">Small green plant bug</name>
    <name type="synonym">Lygocoris lucorum</name>
    <dbReference type="NCBI Taxonomy" id="248454"/>
    <lineage>
        <taxon>Eukaryota</taxon>
        <taxon>Metazoa</taxon>
        <taxon>Ecdysozoa</taxon>
        <taxon>Arthropoda</taxon>
        <taxon>Hexapoda</taxon>
        <taxon>Insecta</taxon>
        <taxon>Pterygota</taxon>
        <taxon>Neoptera</taxon>
        <taxon>Paraneoptera</taxon>
        <taxon>Hemiptera</taxon>
        <taxon>Heteroptera</taxon>
        <taxon>Panheteroptera</taxon>
        <taxon>Cimicomorpha</taxon>
        <taxon>Miridae</taxon>
        <taxon>Mirini</taxon>
        <taxon>Apolygus</taxon>
    </lineage>
</organism>
<keyword evidence="2" id="KW-1185">Reference proteome</keyword>
<sequence length="35" mass="4316">MRYFCLLYHLLQPLYSCDLGDKVRECLREINKLRI</sequence>
<evidence type="ECO:0000313" key="2">
    <source>
        <dbReference type="Proteomes" id="UP000466442"/>
    </source>
</evidence>
<evidence type="ECO:0000313" key="1">
    <source>
        <dbReference type="EMBL" id="KAF6209128.1"/>
    </source>
</evidence>
<gene>
    <name evidence="1" type="ORF">GE061_014871</name>
</gene>
<dbReference type="AlphaFoldDB" id="A0A8S9XLL2"/>
<dbReference type="Proteomes" id="UP000466442">
    <property type="component" value="Unassembled WGS sequence"/>
</dbReference>
<name>A0A8S9XLL2_APOLU</name>
<comment type="caution">
    <text evidence="1">The sequence shown here is derived from an EMBL/GenBank/DDBJ whole genome shotgun (WGS) entry which is preliminary data.</text>
</comment>
<proteinExistence type="predicted"/>
<feature type="non-terminal residue" evidence="1">
    <location>
        <position position="35"/>
    </location>
</feature>